<protein>
    <submittedName>
        <fullName evidence="2">Uncharacterized protein</fullName>
    </submittedName>
</protein>
<organism evidence="2 3">
    <name type="scientific">Ficus carica</name>
    <name type="common">Common fig</name>
    <dbReference type="NCBI Taxonomy" id="3494"/>
    <lineage>
        <taxon>Eukaryota</taxon>
        <taxon>Viridiplantae</taxon>
        <taxon>Streptophyta</taxon>
        <taxon>Embryophyta</taxon>
        <taxon>Tracheophyta</taxon>
        <taxon>Spermatophyta</taxon>
        <taxon>Magnoliopsida</taxon>
        <taxon>eudicotyledons</taxon>
        <taxon>Gunneridae</taxon>
        <taxon>Pentapetalae</taxon>
        <taxon>rosids</taxon>
        <taxon>fabids</taxon>
        <taxon>Rosales</taxon>
        <taxon>Moraceae</taxon>
        <taxon>Ficeae</taxon>
        <taxon>Ficus</taxon>
    </lineage>
</organism>
<proteinExistence type="predicted"/>
<evidence type="ECO:0000313" key="2">
    <source>
        <dbReference type="EMBL" id="GMN50024.1"/>
    </source>
</evidence>
<dbReference type="Gramene" id="FCD_00003226-RA">
    <property type="protein sequence ID" value="FCD_00003226-RA:cds"/>
    <property type="gene ID" value="FCD_00003226"/>
</dbReference>
<dbReference type="Proteomes" id="UP001187192">
    <property type="component" value="Unassembled WGS sequence"/>
</dbReference>
<comment type="caution">
    <text evidence="2">The sequence shown here is derived from an EMBL/GenBank/DDBJ whole genome shotgun (WGS) entry which is preliminary data.</text>
</comment>
<dbReference type="EMBL" id="BTGU01000032">
    <property type="protein sequence ID" value="GMN50024.1"/>
    <property type="molecule type" value="Genomic_DNA"/>
</dbReference>
<evidence type="ECO:0000256" key="1">
    <source>
        <dbReference type="SAM" id="MobiDB-lite"/>
    </source>
</evidence>
<dbReference type="AlphaFoldDB" id="A0AA88A610"/>
<evidence type="ECO:0000313" key="3">
    <source>
        <dbReference type="Proteomes" id="UP001187192"/>
    </source>
</evidence>
<accession>A0AA88A610</accession>
<gene>
    <name evidence="2" type="ORF">TIFTF001_019196</name>
</gene>
<reference evidence="2" key="1">
    <citation type="submission" date="2023-07" db="EMBL/GenBank/DDBJ databases">
        <title>draft genome sequence of fig (Ficus carica).</title>
        <authorList>
            <person name="Takahashi T."/>
            <person name="Nishimura K."/>
        </authorList>
    </citation>
    <scope>NUCLEOTIDE SEQUENCE</scope>
</reference>
<name>A0AA88A610_FICCA</name>
<keyword evidence="3" id="KW-1185">Reference proteome</keyword>
<sequence>MLRNRRMATSSRWVRLSSATKLMAEKREREREGKRKKEKTMGGLLF</sequence>
<feature type="compositionally biased region" description="Basic and acidic residues" evidence="1">
    <location>
        <begin position="24"/>
        <end position="35"/>
    </location>
</feature>
<feature type="region of interest" description="Disordered" evidence="1">
    <location>
        <begin position="24"/>
        <end position="46"/>
    </location>
</feature>